<dbReference type="Proteomes" id="UP000836841">
    <property type="component" value="Chromosome 7"/>
</dbReference>
<gene>
    <name evidence="2" type="ORF">TAV2_LOCUS23436</name>
</gene>
<dbReference type="PANTHER" id="PTHR46301:SF27">
    <property type="entry name" value="F-BOX DOMAIN-CONTAINING PROTEIN"/>
    <property type="match status" value="1"/>
</dbReference>
<dbReference type="InterPro" id="IPR036047">
    <property type="entry name" value="F-box-like_dom_sf"/>
</dbReference>
<proteinExistence type="predicted"/>
<dbReference type="Pfam" id="PF24750">
    <property type="entry name" value="b-prop_At3g26010-like"/>
    <property type="match status" value="1"/>
</dbReference>
<dbReference type="Gene3D" id="1.20.1280.50">
    <property type="match status" value="1"/>
</dbReference>
<dbReference type="AlphaFoldDB" id="A0AAU9T7C6"/>
<accession>A0AAU9T7C6</accession>
<organism evidence="2 3">
    <name type="scientific">Thlaspi arvense</name>
    <name type="common">Field penny-cress</name>
    <dbReference type="NCBI Taxonomy" id="13288"/>
    <lineage>
        <taxon>Eukaryota</taxon>
        <taxon>Viridiplantae</taxon>
        <taxon>Streptophyta</taxon>
        <taxon>Embryophyta</taxon>
        <taxon>Tracheophyta</taxon>
        <taxon>Spermatophyta</taxon>
        <taxon>Magnoliopsida</taxon>
        <taxon>eudicotyledons</taxon>
        <taxon>Gunneridae</taxon>
        <taxon>Pentapetalae</taxon>
        <taxon>rosids</taxon>
        <taxon>malvids</taxon>
        <taxon>Brassicales</taxon>
        <taxon>Brassicaceae</taxon>
        <taxon>Thlaspideae</taxon>
        <taxon>Thlaspi</taxon>
    </lineage>
</organism>
<dbReference type="PROSITE" id="PS50181">
    <property type="entry name" value="FBOX"/>
    <property type="match status" value="1"/>
</dbReference>
<name>A0AAU9T7C6_THLAR</name>
<dbReference type="InterPro" id="IPR001810">
    <property type="entry name" value="F-box_dom"/>
</dbReference>
<reference evidence="2 3" key="1">
    <citation type="submission" date="2022-03" db="EMBL/GenBank/DDBJ databases">
        <authorList>
            <person name="Nunn A."/>
            <person name="Chopra R."/>
            <person name="Nunn A."/>
            <person name="Contreras Garrido A."/>
        </authorList>
    </citation>
    <scope>NUCLEOTIDE SEQUENCE [LARGE SCALE GENOMIC DNA]</scope>
</reference>
<feature type="domain" description="F-box" evidence="1">
    <location>
        <begin position="1"/>
        <end position="40"/>
    </location>
</feature>
<dbReference type="PANTHER" id="PTHR46301">
    <property type="entry name" value="F-BOX/KELCH-REPEAT PROTEIN"/>
    <property type="match status" value="1"/>
</dbReference>
<evidence type="ECO:0000259" key="1">
    <source>
        <dbReference type="PROSITE" id="PS50181"/>
    </source>
</evidence>
<dbReference type="GO" id="GO:0031146">
    <property type="term" value="P:SCF-dependent proteasomal ubiquitin-dependent protein catabolic process"/>
    <property type="evidence" value="ECO:0007669"/>
    <property type="project" value="TreeGrafter"/>
</dbReference>
<dbReference type="InterPro" id="IPR056592">
    <property type="entry name" value="Beta-prop_At3g26010-like"/>
</dbReference>
<sequence length="161" mass="17897">MLTEILARLPLRSIARFKSVCRRWKSVLKSLDFRRLFASVHRNSSSCWSLVRGRKEVMSFHGCETWGLPKSLVSYFGDMVGPGGHLCLYASCYSGLVLVHGNEDVSYVVKIPALPYRYSCIKFGLVTRTDKDGVVLGFKVAFGLASDFTALVTSPTPLVVQ</sequence>
<dbReference type="SUPFAM" id="SSF81383">
    <property type="entry name" value="F-box domain"/>
    <property type="match status" value="1"/>
</dbReference>
<dbReference type="EMBL" id="OU466863">
    <property type="protein sequence ID" value="CAH2078789.1"/>
    <property type="molecule type" value="Genomic_DNA"/>
</dbReference>
<evidence type="ECO:0000313" key="3">
    <source>
        <dbReference type="Proteomes" id="UP000836841"/>
    </source>
</evidence>
<protein>
    <recommendedName>
        <fullName evidence="1">F-box domain-containing protein</fullName>
    </recommendedName>
</protein>
<dbReference type="GO" id="GO:0004842">
    <property type="term" value="F:ubiquitin-protein transferase activity"/>
    <property type="evidence" value="ECO:0007669"/>
    <property type="project" value="TreeGrafter"/>
</dbReference>
<dbReference type="Pfam" id="PF00646">
    <property type="entry name" value="F-box"/>
    <property type="match status" value="1"/>
</dbReference>
<keyword evidence="3" id="KW-1185">Reference proteome</keyword>
<evidence type="ECO:0000313" key="2">
    <source>
        <dbReference type="EMBL" id="CAH2078789.1"/>
    </source>
</evidence>